<feature type="region of interest" description="Disordered" evidence="1">
    <location>
        <begin position="1"/>
        <end position="34"/>
    </location>
</feature>
<gene>
    <name evidence="2" type="ORF">KGQ19_07600</name>
</gene>
<organism evidence="2 3">
    <name type="scientific">Catenulispora pinistramenti</name>
    <dbReference type="NCBI Taxonomy" id="2705254"/>
    <lineage>
        <taxon>Bacteria</taxon>
        <taxon>Bacillati</taxon>
        <taxon>Actinomycetota</taxon>
        <taxon>Actinomycetes</taxon>
        <taxon>Catenulisporales</taxon>
        <taxon>Catenulisporaceae</taxon>
        <taxon>Catenulispora</taxon>
    </lineage>
</organism>
<feature type="region of interest" description="Disordered" evidence="1">
    <location>
        <begin position="166"/>
        <end position="199"/>
    </location>
</feature>
<evidence type="ECO:0000313" key="3">
    <source>
        <dbReference type="Proteomes" id="UP000730482"/>
    </source>
</evidence>
<protein>
    <submittedName>
        <fullName evidence="2">Uncharacterized protein</fullName>
    </submittedName>
</protein>
<accession>A0ABS5KL21</accession>
<feature type="compositionally biased region" description="Low complexity" evidence="1">
    <location>
        <begin position="65"/>
        <end position="75"/>
    </location>
</feature>
<keyword evidence="3" id="KW-1185">Reference proteome</keyword>
<name>A0ABS5KL21_9ACTN</name>
<dbReference type="EMBL" id="JAAFYZ010000017">
    <property type="protein sequence ID" value="MBS2546729.1"/>
    <property type="molecule type" value="Genomic_DNA"/>
</dbReference>
<comment type="caution">
    <text evidence="2">The sequence shown here is derived from an EMBL/GenBank/DDBJ whole genome shotgun (WGS) entry which is preliminary data.</text>
</comment>
<sequence>MPGPELERVPASSKSQRPQARTAAAASPTTVGLTSPESVLALQRSIGNAAVSRAIEQAHTAPRTGAHGAHSAHGAPLVQRAGWKNSDTAAATKTLKKATPAGDKQWVETLHHVIPRNRLSWLSSAVDPAQEALIKAQLGTLAPTAFTAHAGSLQEALENLPANYIVGPEPKTRNDDPDNKAHKKGRGGTGLADVNLDGNGQVTPRSKELDAADTWLIAQQTAAASAGSAFTINTHELQTQFIDKVKAASQLHGTAINLDKNRSTYGTDAAGHFRK</sequence>
<feature type="region of interest" description="Disordered" evidence="1">
    <location>
        <begin position="60"/>
        <end position="82"/>
    </location>
</feature>
<reference evidence="2 3" key="1">
    <citation type="submission" date="2020-02" db="EMBL/GenBank/DDBJ databases">
        <title>Acidophilic actinobacteria isolated from forest soil.</title>
        <authorList>
            <person name="Golinska P."/>
        </authorList>
    </citation>
    <scope>NUCLEOTIDE SEQUENCE [LARGE SCALE GENOMIC DNA]</scope>
    <source>
        <strain evidence="2 3">NL8</strain>
    </source>
</reference>
<evidence type="ECO:0000256" key="1">
    <source>
        <dbReference type="SAM" id="MobiDB-lite"/>
    </source>
</evidence>
<feature type="compositionally biased region" description="Basic and acidic residues" evidence="1">
    <location>
        <begin position="170"/>
        <end position="180"/>
    </location>
</feature>
<proteinExistence type="predicted"/>
<dbReference type="Proteomes" id="UP000730482">
    <property type="component" value="Unassembled WGS sequence"/>
</dbReference>
<evidence type="ECO:0000313" key="2">
    <source>
        <dbReference type="EMBL" id="MBS2546729.1"/>
    </source>
</evidence>
<dbReference type="RefSeq" id="WP_212008374.1">
    <property type="nucleotide sequence ID" value="NZ_JAAFYZ010000017.1"/>
</dbReference>